<proteinExistence type="predicted"/>
<dbReference type="SUPFAM" id="SSF52540">
    <property type="entry name" value="P-loop containing nucleoside triphosphate hydrolases"/>
    <property type="match status" value="1"/>
</dbReference>
<dbReference type="GO" id="GO:0016740">
    <property type="term" value="F:transferase activity"/>
    <property type="evidence" value="ECO:0007669"/>
    <property type="project" value="UniProtKB-KW"/>
</dbReference>
<organism evidence="1">
    <name type="scientific">viral metagenome</name>
    <dbReference type="NCBI Taxonomy" id="1070528"/>
    <lineage>
        <taxon>unclassified sequences</taxon>
        <taxon>metagenomes</taxon>
        <taxon>organismal metagenomes</taxon>
    </lineage>
</organism>
<evidence type="ECO:0000313" key="1">
    <source>
        <dbReference type="EMBL" id="QJA47799.1"/>
    </source>
</evidence>
<dbReference type="EMBL" id="MT144058">
    <property type="protein sequence ID" value="QJA47799.1"/>
    <property type="molecule type" value="Genomic_DNA"/>
</dbReference>
<protein>
    <submittedName>
        <fullName evidence="1">Putative sulfotransferase domain contining protein</fullName>
    </submittedName>
</protein>
<dbReference type="AlphaFoldDB" id="A0A6H1ZK16"/>
<dbReference type="InterPro" id="IPR027417">
    <property type="entry name" value="P-loop_NTPase"/>
</dbReference>
<sequence>MSWAKYQMFSQLRKFEKILVTGPQRSGTTICAKMISEDTGHKLILEEVFGNSLESFSIIVRGEINFVIQCPAMNKYIHRFDDDITAIILMRRNVDDIIASEKRIAWEGTSELKRYGLSAGIIADIKYNYWNTYQKHKITNAFEIEYEDLAVHPLWVPKEERRNFTSRQIRLGE</sequence>
<name>A0A6H1ZK16_9ZZZZ</name>
<reference evidence="1" key="1">
    <citation type="submission" date="2020-03" db="EMBL/GenBank/DDBJ databases">
        <title>The deep terrestrial virosphere.</title>
        <authorList>
            <person name="Holmfeldt K."/>
            <person name="Nilsson E."/>
            <person name="Simone D."/>
            <person name="Lopez-Fernandez M."/>
            <person name="Wu X."/>
            <person name="de Brujin I."/>
            <person name="Lundin D."/>
            <person name="Andersson A."/>
            <person name="Bertilsson S."/>
            <person name="Dopson M."/>
        </authorList>
    </citation>
    <scope>NUCLEOTIDE SEQUENCE</scope>
    <source>
        <strain evidence="1">TM448A00739</strain>
    </source>
</reference>
<gene>
    <name evidence="1" type="ORF">TM448A00739_0003</name>
</gene>
<keyword evidence="1" id="KW-0808">Transferase</keyword>
<accession>A0A6H1ZK16</accession>